<evidence type="ECO:0000313" key="3">
    <source>
        <dbReference type="Proteomes" id="UP001144673"/>
    </source>
</evidence>
<keyword evidence="3" id="KW-1185">Reference proteome</keyword>
<name>A0A9W8USL1_AKAMU</name>
<sequence length="69" mass="7889">MQKQMQKQSWQINNLQNQLIKHAKTSAPHGKATVASKMPENSKKEEATKQQLWLLARGRRRPSIPLGRG</sequence>
<dbReference type="AlphaFoldDB" id="A0A9W8USL1"/>
<dbReference type="RefSeq" id="XP_056059445.1">
    <property type="nucleotide sequence ID" value="XM_056204052.1"/>
</dbReference>
<evidence type="ECO:0000256" key="1">
    <source>
        <dbReference type="SAM" id="MobiDB-lite"/>
    </source>
</evidence>
<proteinExistence type="predicted"/>
<feature type="compositionally biased region" description="Polar residues" evidence="1">
    <location>
        <begin position="1"/>
        <end position="19"/>
    </location>
</feature>
<reference evidence="2" key="1">
    <citation type="journal article" date="2023" name="Access Microbiol">
        <title>De-novo genome assembly for Akanthomyces muscarius, a biocontrol agent of insect agricultural pests.</title>
        <authorList>
            <person name="Erdos Z."/>
            <person name="Studholme D.J."/>
            <person name="Raymond B."/>
            <person name="Sharma M."/>
        </authorList>
    </citation>
    <scope>NUCLEOTIDE SEQUENCE</scope>
    <source>
        <strain evidence="2">Ve6</strain>
    </source>
</reference>
<gene>
    <name evidence="2" type="ORF">LMH87_006202</name>
</gene>
<evidence type="ECO:0000313" key="2">
    <source>
        <dbReference type="EMBL" id="KAJ4164530.1"/>
    </source>
</evidence>
<protein>
    <submittedName>
        <fullName evidence="2">Uncharacterized protein</fullName>
    </submittedName>
</protein>
<comment type="caution">
    <text evidence="2">The sequence shown here is derived from an EMBL/GenBank/DDBJ whole genome shotgun (WGS) entry which is preliminary data.</text>
</comment>
<dbReference type="GeneID" id="80893361"/>
<accession>A0A9W8USL1</accession>
<organism evidence="2 3">
    <name type="scientific">Akanthomyces muscarius</name>
    <name type="common">Entomopathogenic fungus</name>
    <name type="synonym">Lecanicillium muscarium</name>
    <dbReference type="NCBI Taxonomy" id="2231603"/>
    <lineage>
        <taxon>Eukaryota</taxon>
        <taxon>Fungi</taxon>
        <taxon>Dikarya</taxon>
        <taxon>Ascomycota</taxon>
        <taxon>Pezizomycotina</taxon>
        <taxon>Sordariomycetes</taxon>
        <taxon>Hypocreomycetidae</taxon>
        <taxon>Hypocreales</taxon>
        <taxon>Cordycipitaceae</taxon>
        <taxon>Akanthomyces</taxon>
    </lineage>
</organism>
<feature type="region of interest" description="Disordered" evidence="1">
    <location>
        <begin position="1"/>
        <end position="69"/>
    </location>
</feature>
<dbReference type="EMBL" id="JAJHUN010000001">
    <property type="protein sequence ID" value="KAJ4164530.1"/>
    <property type="molecule type" value="Genomic_DNA"/>
</dbReference>
<dbReference type="Proteomes" id="UP001144673">
    <property type="component" value="Chromosome 1"/>
</dbReference>